<reference evidence="1" key="1">
    <citation type="submission" date="2023-06" db="EMBL/GenBank/DDBJ databases">
        <authorList>
            <person name="Kurt Z."/>
        </authorList>
    </citation>
    <scope>NUCLEOTIDE SEQUENCE</scope>
</reference>
<accession>A0AA86QHD0</accession>
<proteinExistence type="predicted"/>
<evidence type="ECO:0000313" key="3">
    <source>
        <dbReference type="Proteomes" id="UP001642409"/>
    </source>
</evidence>
<gene>
    <name evidence="2" type="ORF">HINF_LOCUS31518</name>
    <name evidence="1" type="ORF">HINF_LOCUS47016</name>
</gene>
<evidence type="ECO:0000313" key="2">
    <source>
        <dbReference type="EMBL" id="CAL6027847.1"/>
    </source>
</evidence>
<name>A0AA86QHD0_9EUKA</name>
<sequence length="200" mass="23339">MKPINQLTPLQRALSLQKRLTSSQNRISILINKQMRNKDIIESTTLNNLQVNLSNNNQFQRTLKSQNKEPKFESEFFITGFGNSSEQSRVQTNLLTTPKQQIKHKINNEMDIDFTGQLSIKYQIAGTATNVKRVDNEYRLIQLRPKKKINSDLLVSELTKIKYEIEIPMKLAQIKQKNEAPSNKLFQRWESLNHKKIEDI</sequence>
<protein>
    <submittedName>
        <fullName evidence="2">Hypothetical_protein</fullName>
    </submittedName>
</protein>
<comment type="caution">
    <text evidence="1">The sequence shown here is derived from an EMBL/GenBank/DDBJ whole genome shotgun (WGS) entry which is preliminary data.</text>
</comment>
<dbReference type="EMBL" id="CAXDID020000106">
    <property type="protein sequence ID" value="CAL6027847.1"/>
    <property type="molecule type" value="Genomic_DNA"/>
</dbReference>
<evidence type="ECO:0000313" key="1">
    <source>
        <dbReference type="EMBL" id="CAI9959371.1"/>
    </source>
</evidence>
<reference evidence="2 3" key="2">
    <citation type="submission" date="2024-07" db="EMBL/GenBank/DDBJ databases">
        <authorList>
            <person name="Akdeniz Z."/>
        </authorList>
    </citation>
    <scope>NUCLEOTIDE SEQUENCE [LARGE SCALE GENOMIC DNA]</scope>
</reference>
<dbReference type="Proteomes" id="UP001642409">
    <property type="component" value="Unassembled WGS sequence"/>
</dbReference>
<dbReference type="AlphaFoldDB" id="A0AA86QHD0"/>
<keyword evidence="3" id="KW-1185">Reference proteome</keyword>
<dbReference type="EMBL" id="CATOUU010000918">
    <property type="protein sequence ID" value="CAI9959371.1"/>
    <property type="molecule type" value="Genomic_DNA"/>
</dbReference>
<organism evidence="1">
    <name type="scientific">Hexamita inflata</name>
    <dbReference type="NCBI Taxonomy" id="28002"/>
    <lineage>
        <taxon>Eukaryota</taxon>
        <taxon>Metamonada</taxon>
        <taxon>Diplomonadida</taxon>
        <taxon>Hexamitidae</taxon>
        <taxon>Hexamitinae</taxon>
        <taxon>Hexamita</taxon>
    </lineage>
</organism>